<sequence length="236" mass="24485">MKLLKIAALAAPFALISAIATPAMAQDEEEVAGPWEVDGEIAVFSDYRFRGVSLSGKNPQLTAELAVSHESGFYAGVWGSNVDLGSGNDELEVDLYGGWTTDLGGVTLDVGALYYWYPGNDGFDYAEVYSSIGTTVAGADLTLGVAYAPSQGALGNTDNIYVYAATEIPLGDTPFSLSGSIGLEDGAFGNSKVDWLVGLNMEVTSGVTASVSYVDTARAGSNLGDPTALVSLAFSF</sequence>
<dbReference type="Proteomes" id="UP001595378">
    <property type="component" value="Unassembled WGS sequence"/>
</dbReference>
<dbReference type="InterPro" id="IPR010239">
    <property type="entry name" value="CHP02001"/>
</dbReference>
<evidence type="ECO:0000313" key="3">
    <source>
        <dbReference type="Proteomes" id="UP001595378"/>
    </source>
</evidence>
<proteinExistence type="predicted"/>
<accession>A0ABV7EAV1</accession>
<evidence type="ECO:0000313" key="2">
    <source>
        <dbReference type="EMBL" id="MFC3099849.1"/>
    </source>
</evidence>
<dbReference type="EMBL" id="JBHRSU010000003">
    <property type="protein sequence ID" value="MFC3099849.1"/>
    <property type="molecule type" value="Genomic_DNA"/>
</dbReference>
<name>A0ABV7EAV1_9SPHN</name>
<keyword evidence="3" id="KW-1185">Reference proteome</keyword>
<gene>
    <name evidence="2" type="ORF">ACFODK_02980</name>
</gene>
<keyword evidence="1" id="KW-0732">Signal</keyword>
<feature type="chain" id="PRO_5046870301" evidence="1">
    <location>
        <begin position="26"/>
        <end position="236"/>
    </location>
</feature>
<reference evidence="3" key="1">
    <citation type="journal article" date="2019" name="Int. J. Syst. Evol. Microbiol.">
        <title>The Global Catalogue of Microorganisms (GCM) 10K type strain sequencing project: providing services to taxonomists for standard genome sequencing and annotation.</title>
        <authorList>
            <consortium name="The Broad Institute Genomics Platform"/>
            <consortium name="The Broad Institute Genome Sequencing Center for Infectious Disease"/>
            <person name="Wu L."/>
            <person name="Ma J."/>
        </authorList>
    </citation>
    <scope>NUCLEOTIDE SEQUENCE [LARGE SCALE GENOMIC DNA]</scope>
    <source>
        <strain evidence="3">KCTC 52606</strain>
    </source>
</reference>
<dbReference type="NCBIfam" id="TIGR02001">
    <property type="entry name" value="gcw_chp"/>
    <property type="match status" value="1"/>
</dbReference>
<dbReference type="RefSeq" id="WP_336918599.1">
    <property type="nucleotide sequence ID" value="NZ_JBANRN010000005.1"/>
</dbReference>
<comment type="caution">
    <text evidence="2">The sequence shown here is derived from an EMBL/GenBank/DDBJ whole genome shotgun (WGS) entry which is preliminary data.</text>
</comment>
<organism evidence="2 3">
    <name type="scientific">Alteraurantiacibacter lauratis</name>
    <dbReference type="NCBI Taxonomy" id="2054627"/>
    <lineage>
        <taxon>Bacteria</taxon>
        <taxon>Pseudomonadati</taxon>
        <taxon>Pseudomonadota</taxon>
        <taxon>Alphaproteobacteria</taxon>
        <taxon>Sphingomonadales</taxon>
        <taxon>Erythrobacteraceae</taxon>
        <taxon>Alteraurantiacibacter</taxon>
    </lineage>
</organism>
<evidence type="ECO:0000256" key="1">
    <source>
        <dbReference type="SAM" id="SignalP"/>
    </source>
</evidence>
<dbReference type="Pfam" id="PF09694">
    <property type="entry name" value="Gcw_chp"/>
    <property type="match status" value="1"/>
</dbReference>
<protein>
    <submittedName>
        <fullName evidence="2">TorF family putative porin</fullName>
    </submittedName>
</protein>
<feature type="signal peptide" evidence="1">
    <location>
        <begin position="1"/>
        <end position="25"/>
    </location>
</feature>